<dbReference type="GO" id="GO:0031515">
    <property type="term" value="C:tRNA (m1A) methyltransferase complex"/>
    <property type="evidence" value="ECO:0007669"/>
    <property type="project" value="UniProtKB-UniRule"/>
</dbReference>
<dbReference type="OrthoDB" id="9781391at2"/>
<dbReference type="RefSeq" id="WP_068550081.1">
    <property type="nucleotide sequence ID" value="NZ_AP013035.1"/>
</dbReference>
<dbReference type="KEGG" id="ttk:TST_1302"/>
<evidence type="ECO:0000256" key="4">
    <source>
        <dbReference type="ARBA" id="ARBA00022694"/>
    </source>
</evidence>
<dbReference type="PANTHER" id="PTHR12133:SF1">
    <property type="entry name" value="TRNA (ADENINE(58)-N(1))-METHYLTRANSFERASE, MITOCHONDRIAL"/>
    <property type="match status" value="1"/>
</dbReference>
<evidence type="ECO:0000256" key="6">
    <source>
        <dbReference type="PIRSR" id="PIRSR017269-1"/>
    </source>
</evidence>
<dbReference type="EC" id="2.1.1.220" evidence="5"/>
<dbReference type="GO" id="GO:0030488">
    <property type="term" value="P:tRNA methylation"/>
    <property type="evidence" value="ECO:0007669"/>
    <property type="project" value="InterPro"/>
</dbReference>
<dbReference type="PATRIC" id="fig|1298851.3.peg.1376"/>
<evidence type="ECO:0000256" key="5">
    <source>
        <dbReference type="PIRNR" id="PIRNR017269"/>
    </source>
</evidence>
<evidence type="ECO:0000313" key="9">
    <source>
        <dbReference type="Proteomes" id="UP000063234"/>
    </source>
</evidence>
<name>A0A0S3QUT7_THET7</name>
<protein>
    <recommendedName>
        <fullName evidence="5">tRNA (adenine(58)-N(1))-methyltransferase TrmI</fullName>
        <ecNumber evidence="5">2.1.1.220</ecNumber>
    </recommendedName>
</protein>
<dbReference type="Gene3D" id="3.40.50.150">
    <property type="entry name" value="Vaccinia Virus protein VP39"/>
    <property type="match status" value="1"/>
</dbReference>
<feature type="binding site" evidence="6">
    <location>
        <position position="170"/>
    </location>
    <ligand>
        <name>S-adenosyl-L-methionine</name>
        <dbReference type="ChEBI" id="CHEBI:59789"/>
    </ligand>
</feature>
<evidence type="ECO:0000259" key="7">
    <source>
        <dbReference type="Pfam" id="PF08704"/>
    </source>
</evidence>
<dbReference type="InterPro" id="IPR029063">
    <property type="entry name" value="SAM-dependent_MTases_sf"/>
</dbReference>
<feature type="binding site" evidence="6">
    <location>
        <begin position="105"/>
        <end position="108"/>
    </location>
    <ligand>
        <name>S-adenosyl-L-methionine</name>
        <dbReference type="ChEBI" id="CHEBI:59789"/>
    </ligand>
</feature>
<comment type="function">
    <text evidence="5">Catalyzes the S-adenosyl-L-methionine-dependent formation of N(1)-methyladenine at position 58 (m1A58) in tRNA.</text>
</comment>
<gene>
    <name evidence="8" type="primary">tRM61</name>
    <name evidence="8" type="ORF">TST_1302</name>
</gene>
<proteinExistence type="inferred from homology"/>
<dbReference type="InterPro" id="IPR014816">
    <property type="entry name" value="tRNA_MeTrfase_Gcd14"/>
</dbReference>
<dbReference type="STRING" id="1298851.TST_1302"/>
<dbReference type="SUPFAM" id="SSF53335">
    <property type="entry name" value="S-adenosyl-L-methionine-dependent methyltransferases"/>
    <property type="match status" value="1"/>
</dbReference>
<dbReference type="AlphaFoldDB" id="A0A0S3QUT7"/>
<reference evidence="9" key="1">
    <citation type="journal article" date="2018" name="Science">
        <title>A primordial and reversible TCA cycle in a facultatively chemolithoautotrophic thermophile.</title>
        <authorList>
            <person name="Nunoura T."/>
            <person name="Chikaraishi Y."/>
            <person name="Izaki R."/>
            <person name="Suwa T."/>
            <person name="Sato T."/>
            <person name="Harada T."/>
            <person name="Mori K."/>
            <person name="Kato Y."/>
            <person name="Miyazaki M."/>
            <person name="Shimamura S."/>
            <person name="Yanagawa K."/>
            <person name="Shuto A."/>
            <person name="Ohkouchi N."/>
            <person name="Fujita N."/>
            <person name="Takaki Y."/>
            <person name="Atomi H."/>
            <person name="Takai K."/>
        </authorList>
    </citation>
    <scope>NUCLEOTIDE SEQUENCE [LARGE SCALE GENOMIC DNA]</scope>
    <source>
        <strain evidence="9">DSM 17441 / JCM 13301 / NBRC 103674 / ABI70S6</strain>
    </source>
</reference>
<feature type="domain" description="tRNA (adenine(58)-N(1))-methyltransferase catalytic subunit TRM61 C-terminal" evidence="7">
    <location>
        <begin position="71"/>
        <end position="241"/>
    </location>
</feature>
<evidence type="ECO:0000256" key="3">
    <source>
        <dbReference type="ARBA" id="ARBA00022691"/>
    </source>
</evidence>
<dbReference type="CDD" id="cd02440">
    <property type="entry name" value="AdoMet_MTases"/>
    <property type="match status" value="1"/>
</dbReference>
<sequence length="253" mass="28603">MIRKGDHVLLVSPEGKEFLVTVEEGKSFGTHKGNINLTSLIGKEYGIEIESSKGIIFRAVRPTIYDFIKRVKRQTQIIYPKDIGYILLRLNVQSGSRVIECGTGSGSLTMALAYGVKPFGKVYSYDRRAEFSQLARENLAKVGLDYYVEFKVRDAREGFEEKEVDAVFIDVKEPEELVKSAWNSLRPGSPIGFLLPTANQASNLLKVLPQEGFLVTELVEILLRRYKTNPERLRPDDLMNAHTGYLLFARKVL</sequence>
<dbReference type="Proteomes" id="UP000063234">
    <property type="component" value="Chromosome"/>
</dbReference>
<dbReference type="FunFam" id="3.10.330.20:FF:000003">
    <property type="entry name" value="tRNA (Adenine(58)-N(1))-methyltransferase, mitochondrial isoform X1"/>
    <property type="match status" value="1"/>
</dbReference>
<dbReference type="Gene3D" id="3.10.330.20">
    <property type="match status" value="1"/>
</dbReference>
<dbReference type="InterPro" id="IPR049470">
    <property type="entry name" value="TRM61_C"/>
</dbReference>
<comment type="similarity">
    <text evidence="5">Belongs to the class I-like SAM-binding methyltransferase superfamily. TRM61 family.</text>
</comment>
<dbReference type="GO" id="GO:0160107">
    <property type="term" value="F:tRNA (adenine(58)-N1)-methyltransferase activity"/>
    <property type="evidence" value="ECO:0007669"/>
    <property type="project" value="UniProtKB-EC"/>
</dbReference>
<dbReference type="PROSITE" id="PS51620">
    <property type="entry name" value="SAM_TRM61"/>
    <property type="match status" value="1"/>
</dbReference>
<organism evidence="8 9">
    <name type="scientific">Thermosulfidibacter takaii (strain DSM 17441 / JCM 13301 / NBRC 103674 / ABI70S6)</name>
    <dbReference type="NCBI Taxonomy" id="1298851"/>
    <lineage>
        <taxon>Bacteria</taxon>
        <taxon>Pseudomonadati</taxon>
        <taxon>Thermosulfidibacterota</taxon>
        <taxon>Thermosulfidibacteria</taxon>
        <taxon>Thermosulfidibacterales</taxon>
        <taxon>Thermosulfidibacteraceae</taxon>
    </lineage>
</organism>
<evidence type="ECO:0000256" key="1">
    <source>
        <dbReference type="ARBA" id="ARBA00022603"/>
    </source>
</evidence>
<feature type="binding site" evidence="6">
    <location>
        <position position="126"/>
    </location>
    <ligand>
        <name>S-adenosyl-L-methionine</name>
        <dbReference type="ChEBI" id="CHEBI:59789"/>
    </ligand>
</feature>
<dbReference type="Pfam" id="PF08704">
    <property type="entry name" value="GCD14"/>
    <property type="match status" value="1"/>
</dbReference>
<evidence type="ECO:0000313" key="8">
    <source>
        <dbReference type="EMBL" id="BAT72089.1"/>
    </source>
</evidence>
<comment type="catalytic activity">
    <reaction evidence="5">
        <text>adenosine(58) in tRNA + S-adenosyl-L-methionine = N(1)-methyladenosine(58) in tRNA + S-adenosyl-L-homocysteine + H(+)</text>
        <dbReference type="Rhea" id="RHEA:43152"/>
        <dbReference type="Rhea" id="RHEA-COMP:10365"/>
        <dbReference type="Rhea" id="RHEA-COMP:10366"/>
        <dbReference type="ChEBI" id="CHEBI:15378"/>
        <dbReference type="ChEBI" id="CHEBI:57856"/>
        <dbReference type="ChEBI" id="CHEBI:59789"/>
        <dbReference type="ChEBI" id="CHEBI:74411"/>
        <dbReference type="ChEBI" id="CHEBI:74491"/>
        <dbReference type="EC" id="2.1.1.220"/>
    </reaction>
</comment>
<dbReference type="Pfam" id="PF14801">
    <property type="entry name" value="TrmI-like_N"/>
    <property type="match status" value="1"/>
</dbReference>
<keyword evidence="3 5" id="KW-0949">S-adenosyl-L-methionine</keyword>
<keyword evidence="4 5" id="KW-0819">tRNA processing</keyword>
<accession>A0A0S3QUT7</accession>
<evidence type="ECO:0000256" key="2">
    <source>
        <dbReference type="ARBA" id="ARBA00022679"/>
    </source>
</evidence>
<keyword evidence="2 5" id="KW-0808">Transferase</keyword>
<dbReference type="PIRSF" id="PIRSF017269">
    <property type="entry name" value="GCD14"/>
    <property type="match status" value="1"/>
</dbReference>
<keyword evidence="9" id="KW-1185">Reference proteome</keyword>
<keyword evidence="1 5" id="KW-0489">Methyltransferase</keyword>
<feature type="binding site" evidence="6">
    <location>
        <position position="154"/>
    </location>
    <ligand>
        <name>S-adenosyl-L-methionine</name>
        <dbReference type="ChEBI" id="CHEBI:59789"/>
    </ligand>
</feature>
<comment type="subunit">
    <text evidence="5">Homotetramer composed of a dimer of dimers.</text>
</comment>
<dbReference type="EMBL" id="AP013035">
    <property type="protein sequence ID" value="BAT72089.1"/>
    <property type="molecule type" value="Genomic_DNA"/>
</dbReference>
<dbReference type="PANTHER" id="PTHR12133">
    <property type="entry name" value="TRNA (ADENINE(58)-N(1))-METHYLTRANSFERASE"/>
    <property type="match status" value="1"/>
</dbReference>